<dbReference type="GeneID" id="11971116"/>
<accession>H8I5T1</accession>
<keyword evidence="1" id="KW-0175">Coiled coil</keyword>
<feature type="coiled-coil region" evidence="1">
    <location>
        <begin position="10"/>
        <end position="75"/>
    </location>
</feature>
<gene>
    <name evidence="2" type="ordered locus">Mtc_0993</name>
</gene>
<dbReference type="Proteomes" id="UP000005233">
    <property type="component" value="Chromosome"/>
</dbReference>
<name>H8I5T1_METCZ</name>
<organism evidence="2 3">
    <name type="scientific">Methanocella conradii (strain DSM 24694 / JCM 17849 / CGMCC 1.5162 / HZ254)</name>
    <dbReference type="NCBI Taxonomy" id="1041930"/>
    <lineage>
        <taxon>Archaea</taxon>
        <taxon>Methanobacteriati</taxon>
        <taxon>Methanobacteriota</taxon>
        <taxon>Stenosarchaea group</taxon>
        <taxon>Methanomicrobia</taxon>
        <taxon>Methanocellales</taxon>
        <taxon>Methanocellaceae</taxon>
        <taxon>Methanocella</taxon>
    </lineage>
</organism>
<protein>
    <submittedName>
        <fullName evidence="2">Uncharacterized protein</fullName>
    </submittedName>
</protein>
<dbReference type="OrthoDB" id="377237at2157"/>
<dbReference type="eggNOG" id="arCOG11667">
    <property type="taxonomic scope" value="Archaea"/>
</dbReference>
<dbReference type="HOGENOM" id="CLU_1840563_0_0_2"/>
<evidence type="ECO:0000313" key="2">
    <source>
        <dbReference type="EMBL" id="AFC99748.1"/>
    </source>
</evidence>
<reference evidence="2 3" key="1">
    <citation type="journal article" date="2012" name="J. Bacteriol.">
        <title>Complete genome sequence of a thermophilic methanogen, Methanocella conradii HZ254, isolated from Chinese rice field soil.</title>
        <authorList>
            <person name="Lu Z."/>
            <person name="Lu Y."/>
        </authorList>
    </citation>
    <scope>NUCLEOTIDE SEQUENCE [LARGE SCALE GENOMIC DNA]</scope>
    <source>
        <strain evidence="3">DSM 24694 / JCM 17849 / CGMCC 1.5162 / HZ254</strain>
    </source>
</reference>
<keyword evidence="3" id="KW-1185">Reference proteome</keyword>
<sequence>MEGDIKDIVLGRLEQRLKEKDEEIRSLKREIEASSGSGGEIKALAEKVDHLEMEVKEAQITLSEVLKKMGALEETFNTVLMAMSRENEEGYPEEDLSIPGSVPMDPQLFDKFAASDQKDIKEDGHKDDALRFFHLSRNS</sequence>
<dbReference type="EMBL" id="CP003243">
    <property type="protein sequence ID" value="AFC99748.1"/>
    <property type="molecule type" value="Genomic_DNA"/>
</dbReference>
<dbReference type="KEGG" id="mez:Mtc_0993"/>
<proteinExistence type="predicted"/>
<dbReference type="AlphaFoldDB" id="H8I5T1"/>
<dbReference type="STRING" id="1041930.Mtc_0993"/>
<dbReference type="RefSeq" id="WP_014405586.1">
    <property type="nucleotide sequence ID" value="NC_017034.1"/>
</dbReference>
<evidence type="ECO:0000256" key="1">
    <source>
        <dbReference type="SAM" id="Coils"/>
    </source>
</evidence>
<evidence type="ECO:0000313" key="3">
    <source>
        <dbReference type="Proteomes" id="UP000005233"/>
    </source>
</evidence>